<proteinExistence type="predicted"/>
<sequence length="691" mass="71164">MPESTSTTSSEPSARAQTGGPYISASTSLPEITPKALFLGFILSAVLAGANAYLGLKVGMTVSASIPAAVISMALLKAFKESNILENNIVQTAASAGESLAAGVIFTLPALIMLRYWEGFPFLETMSVALCGGIIGVLFTIPLRRALILEAELQFPEGIATGEVLKAGDRGGGGAKYIAIAGLAGAAMQFFQTGLKVVGDSVSGAVTAGKSVFGIASGLGVALLSVGYIVGLNIATLVFLGGAIAWFVGIPLYTALADPATLQSIVGDATGWDAALSVWDARIRYMGVGAMATGGLWALVALIEPIRDGIRSSMDAVRRAKDESTPDITRTERDTPINFVLGGAAAMAVPIFIVFTFVVDQTGLGISSGLYWLTIVFGVLFAFVAGFLFSSVAGYMAGLVGSSNNPISGVTIATILTVSLILLVLLGSQIDFAVDTSQAAAAAATAILVGAVVCCAAAIAGDNMQDLKAGHIVGATPMNQQIMQVVGVVAASLAIAPVMDLLFSAYGFGDVLPRAGMDPSEALAAPQATLMSSVADGVFSRNLPWTMIGLGVLIAIAIIVWDKWLESRESSFRAPVLAVAVGIYLPIDLSVPIFIGGLIAYFAARSATKKAGEEEPESQRGLLFASGLITGEALVGIFLAIPFAIQEDANALAISPDMLGLSPAAFATMEQTLGVVLFAGFCFWLYQVAKK</sequence>
<feature type="transmembrane region" description="Helical" evidence="7">
    <location>
        <begin position="576"/>
        <end position="602"/>
    </location>
</feature>
<dbReference type="Proteomes" id="UP000220102">
    <property type="component" value="Unassembled WGS sequence"/>
</dbReference>
<comment type="caution">
    <text evidence="8">The sequence shown here is derived from an EMBL/GenBank/DDBJ whole genome shotgun (WGS) entry which is preliminary data.</text>
</comment>
<accession>A0A2A8CYR2</accession>
<dbReference type="InterPro" id="IPR004813">
    <property type="entry name" value="OPT"/>
</dbReference>
<feature type="transmembrane region" description="Helical" evidence="7">
    <location>
        <begin position="174"/>
        <end position="191"/>
    </location>
</feature>
<dbReference type="NCBIfam" id="TIGR00733">
    <property type="entry name" value="OPT family oligopeptide transporter"/>
    <property type="match status" value="1"/>
</dbReference>
<protein>
    <submittedName>
        <fullName evidence="8">Oligopeptide transporter, OPT family</fullName>
    </submittedName>
</protein>
<feature type="transmembrane region" description="Helical" evidence="7">
    <location>
        <begin position="36"/>
        <end position="54"/>
    </location>
</feature>
<dbReference type="InterPro" id="IPR004814">
    <property type="entry name" value="Oligopep_transpt"/>
</dbReference>
<feature type="transmembrane region" description="Helical" evidence="7">
    <location>
        <begin position="666"/>
        <end position="686"/>
    </location>
</feature>
<feature type="transmembrane region" description="Helical" evidence="7">
    <location>
        <begin position="211"/>
        <end position="230"/>
    </location>
</feature>
<evidence type="ECO:0000256" key="1">
    <source>
        <dbReference type="ARBA" id="ARBA00004141"/>
    </source>
</evidence>
<dbReference type="RefSeq" id="WP_098074880.1">
    <property type="nucleotide sequence ID" value="NZ_PDEQ01000003.1"/>
</dbReference>
<dbReference type="PANTHER" id="PTHR31645">
    <property type="entry name" value="OLIGOPEPTIDE TRANSPORTER YGL114W-RELATED"/>
    <property type="match status" value="1"/>
</dbReference>
<feature type="transmembrane region" description="Helical" evidence="7">
    <location>
        <begin position="60"/>
        <end position="79"/>
    </location>
</feature>
<evidence type="ECO:0000313" key="8">
    <source>
        <dbReference type="EMBL" id="PEN13717.1"/>
    </source>
</evidence>
<gene>
    <name evidence="8" type="ORF">CRI94_06480</name>
</gene>
<dbReference type="InterPro" id="IPR045035">
    <property type="entry name" value="YSL-like"/>
</dbReference>
<evidence type="ECO:0000256" key="6">
    <source>
        <dbReference type="SAM" id="MobiDB-lite"/>
    </source>
</evidence>
<dbReference type="OrthoDB" id="9809340at2"/>
<keyword evidence="4 7" id="KW-1133">Transmembrane helix</keyword>
<dbReference type="GO" id="GO:0016020">
    <property type="term" value="C:membrane"/>
    <property type="evidence" value="ECO:0007669"/>
    <property type="project" value="UniProtKB-SubCell"/>
</dbReference>
<feature type="transmembrane region" description="Helical" evidence="7">
    <location>
        <begin position="123"/>
        <end position="143"/>
    </location>
</feature>
<dbReference type="GO" id="GO:0035673">
    <property type="term" value="F:oligopeptide transmembrane transporter activity"/>
    <property type="evidence" value="ECO:0007669"/>
    <property type="project" value="InterPro"/>
</dbReference>
<evidence type="ECO:0000256" key="4">
    <source>
        <dbReference type="ARBA" id="ARBA00022989"/>
    </source>
</evidence>
<feature type="transmembrane region" description="Helical" evidence="7">
    <location>
        <begin position="543"/>
        <end position="564"/>
    </location>
</feature>
<keyword evidence="9" id="KW-1185">Reference proteome</keyword>
<feature type="transmembrane region" description="Helical" evidence="7">
    <location>
        <begin position="339"/>
        <end position="359"/>
    </location>
</feature>
<dbReference type="AlphaFoldDB" id="A0A2A8CYR2"/>
<feature type="compositionally biased region" description="Low complexity" evidence="6">
    <location>
        <begin position="1"/>
        <end position="13"/>
    </location>
</feature>
<evidence type="ECO:0000313" key="9">
    <source>
        <dbReference type="Proteomes" id="UP000220102"/>
    </source>
</evidence>
<feature type="transmembrane region" description="Helical" evidence="7">
    <location>
        <begin position="622"/>
        <end position="645"/>
    </location>
</feature>
<organism evidence="8 9">
    <name type="scientific">Longibacter salinarum</name>
    <dbReference type="NCBI Taxonomy" id="1850348"/>
    <lineage>
        <taxon>Bacteria</taxon>
        <taxon>Pseudomonadati</taxon>
        <taxon>Rhodothermota</taxon>
        <taxon>Rhodothermia</taxon>
        <taxon>Rhodothermales</taxon>
        <taxon>Salisaetaceae</taxon>
        <taxon>Longibacter</taxon>
    </lineage>
</organism>
<reference evidence="8 9" key="1">
    <citation type="submission" date="2017-10" db="EMBL/GenBank/DDBJ databases">
        <title>Draft genome of Longibacter Salinarum.</title>
        <authorList>
            <person name="Goh K.M."/>
            <person name="Shamsir M.S."/>
            <person name="Lim S.W."/>
        </authorList>
    </citation>
    <scope>NUCLEOTIDE SEQUENCE [LARGE SCALE GENOMIC DNA]</scope>
    <source>
        <strain evidence="8 9">KCTC 52045</strain>
    </source>
</reference>
<feature type="transmembrane region" description="Helical" evidence="7">
    <location>
        <begin position="283"/>
        <end position="303"/>
    </location>
</feature>
<keyword evidence="2" id="KW-0813">Transport</keyword>
<dbReference type="EMBL" id="PDEQ01000003">
    <property type="protein sequence ID" value="PEN13717.1"/>
    <property type="molecule type" value="Genomic_DNA"/>
</dbReference>
<feature type="transmembrane region" description="Helical" evidence="7">
    <location>
        <begin position="237"/>
        <end position="256"/>
    </location>
</feature>
<feature type="transmembrane region" description="Helical" evidence="7">
    <location>
        <begin position="439"/>
        <end position="461"/>
    </location>
</feature>
<feature type="transmembrane region" description="Helical" evidence="7">
    <location>
        <begin position="100"/>
        <end position="117"/>
    </location>
</feature>
<feature type="transmembrane region" description="Helical" evidence="7">
    <location>
        <begin position="371"/>
        <end position="395"/>
    </location>
</feature>
<evidence type="ECO:0000256" key="3">
    <source>
        <dbReference type="ARBA" id="ARBA00022692"/>
    </source>
</evidence>
<evidence type="ECO:0000256" key="5">
    <source>
        <dbReference type="ARBA" id="ARBA00023136"/>
    </source>
</evidence>
<dbReference type="PANTHER" id="PTHR31645:SF0">
    <property type="entry name" value="OLIGOPEPTIDE TRANSPORTER YGL114W-RELATED"/>
    <property type="match status" value="1"/>
</dbReference>
<feature type="region of interest" description="Disordered" evidence="6">
    <location>
        <begin position="1"/>
        <end position="22"/>
    </location>
</feature>
<dbReference type="Pfam" id="PF03169">
    <property type="entry name" value="OPT"/>
    <property type="match status" value="1"/>
</dbReference>
<feature type="transmembrane region" description="Helical" evidence="7">
    <location>
        <begin position="407"/>
        <end position="427"/>
    </location>
</feature>
<name>A0A2A8CYR2_9BACT</name>
<keyword evidence="3 7" id="KW-0812">Transmembrane</keyword>
<comment type="subcellular location">
    <subcellularLocation>
        <location evidence="1">Membrane</location>
        <topology evidence="1">Multi-pass membrane protein</topology>
    </subcellularLocation>
</comment>
<evidence type="ECO:0000256" key="2">
    <source>
        <dbReference type="ARBA" id="ARBA00022448"/>
    </source>
</evidence>
<evidence type="ECO:0000256" key="7">
    <source>
        <dbReference type="SAM" id="Phobius"/>
    </source>
</evidence>
<keyword evidence="5 7" id="KW-0472">Membrane</keyword>
<dbReference type="NCBIfam" id="TIGR00728">
    <property type="entry name" value="OPT_sfam"/>
    <property type="match status" value="1"/>
</dbReference>